<organism evidence="4 5">
    <name type="scientific">Propylenella binzhouense</name>
    <dbReference type="NCBI Taxonomy" id="2555902"/>
    <lineage>
        <taxon>Bacteria</taxon>
        <taxon>Pseudomonadati</taxon>
        <taxon>Pseudomonadota</taxon>
        <taxon>Alphaproteobacteria</taxon>
        <taxon>Hyphomicrobiales</taxon>
        <taxon>Propylenellaceae</taxon>
        <taxon>Propylenella</taxon>
    </lineage>
</organism>
<dbReference type="Gene3D" id="3.20.20.140">
    <property type="entry name" value="Metal-dependent hydrolases"/>
    <property type="match status" value="1"/>
</dbReference>
<dbReference type="GO" id="GO:0016810">
    <property type="term" value="F:hydrolase activity, acting on carbon-nitrogen (but not peptide) bonds"/>
    <property type="evidence" value="ECO:0007669"/>
    <property type="project" value="InterPro"/>
</dbReference>
<dbReference type="InterPro" id="IPR032466">
    <property type="entry name" value="Metal_Hydrolase"/>
</dbReference>
<dbReference type="RefSeq" id="WP_161139883.1">
    <property type="nucleotide sequence ID" value="NZ_SPKJ01000016.1"/>
</dbReference>
<evidence type="ECO:0000313" key="5">
    <source>
        <dbReference type="Proteomes" id="UP000773614"/>
    </source>
</evidence>
<proteinExistence type="inferred from homology"/>
<comment type="similarity">
    <text evidence="1">Belongs to the metallo-dependent hydrolases superfamily. ATZ/TRZ family.</text>
</comment>
<evidence type="ECO:0000313" key="4">
    <source>
        <dbReference type="EMBL" id="MYZ47538.1"/>
    </source>
</evidence>
<dbReference type="OrthoDB" id="9796020at2"/>
<comment type="caution">
    <text evidence="4">The sequence shown here is derived from an EMBL/GenBank/DDBJ whole genome shotgun (WGS) entry which is preliminary data.</text>
</comment>
<dbReference type="AlphaFoldDB" id="A0A964WT15"/>
<dbReference type="InterPro" id="IPR006680">
    <property type="entry name" value="Amidohydro-rel"/>
</dbReference>
<dbReference type="PANTHER" id="PTHR43794:SF11">
    <property type="entry name" value="AMIDOHYDROLASE-RELATED DOMAIN-CONTAINING PROTEIN"/>
    <property type="match status" value="1"/>
</dbReference>
<evidence type="ECO:0000256" key="1">
    <source>
        <dbReference type="ARBA" id="ARBA00006745"/>
    </source>
</evidence>
<protein>
    <submittedName>
        <fullName evidence="4">Cytosine deaminase</fullName>
    </submittedName>
</protein>
<gene>
    <name evidence="4" type="ORF">E4O86_07415</name>
</gene>
<dbReference type="EMBL" id="SPKJ01000016">
    <property type="protein sequence ID" value="MYZ47538.1"/>
    <property type="molecule type" value="Genomic_DNA"/>
</dbReference>
<feature type="domain" description="Amidohydrolase-related" evidence="3">
    <location>
        <begin position="64"/>
        <end position="450"/>
    </location>
</feature>
<dbReference type="InterPro" id="IPR011059">
    <property type="entry name" value="Metal-dep_hydrolase_composite"/>
</dbReference>
<keyword evidence="5" id="KW-1185">Reference proteome</keyword>
<dbReference type="InterPro" id="IPR050287">
    <property type="entry name" value="MTA/SAH_deaminase"/>
</dbReference>
<dbReference type="Proteomes" id="UP000773614">
    <property type="component" value="Unassembled WGS sequence"/>
</dbReference>
<accession>A0A964WT15</accession>
<evidence type="ECO:0000256" key="2">
    <source>
        <dbReference type="ARBA" id="ARBA00022801"/>
    </source>
</evidence>
<name>A0A964WT15_9HYPH</name>
<dbReference type="SUPFAM" id="SSF51556">
    <property type="entry name" value="Metallo-dependent hydrolases"/>
    <property type="match status" value="1"/>
</dbReference>
<dbReference type="PANTHER" id="PTHR43794">
    <property type="entry name" value="AMINOHYDROLASE SSNA-RELATED"/>
    <property type="match status" value="1"/>
</dbReference>
<dbReference type="Gene3D" id="2.30.40.10">
    <property type="entry name" value="Urease, subunit C, domain 1"/>
    <property type="match status" value="1"/>
</dbReference>
<dbReference type="SUPFAM" id="SSF51338">
    <property type="entry name" value="Composite domain of metallo-dependent hydrolases"/>
    <property type="match status" value="1"/>
</dbReference>
<evidence type="ECO:0000259" key="3">
    <source>
        <dbReference type="Pfam" id="PF01979"/>
    </source>
</evidence>
<reference evidence="4" key="1">
    <citation type="submission" date="2019-03" db="EMBL/GenBank/DDBJ databases">
        <title>Afifella sp. nov., isolated from activated sludge.</title>
        <authorList>
            <person name="Li Q."/>
            <person name="Liu Y."/>
        </authorList>
    </citation>
    <scope>NUCLEOTIDE SEQUENCE</scope>
    <source>
        <strain evidence="4">L72</strain>
    </source>
</reference>
<dbReference type="Pfam" id="PF01979">
    <property type="entry name" value="Amidohydro_1"/>
    <property type="match status" value="1"/>
</dbReference>
<sequence length="520" mass="56281">MDVGEDCIVEAGTLLCGLDAQRRPIVRHDVAIEVRGGTITTIGPRDPQAIAASGLPRHGSPGAVVIPGLVNAHHHFGLTPLMMGVPFAPLELWLPRFRAMRQIGPRLDTLYSAIEMLESGTTTVHHINSGLTGGPEEWHAATDGILAAYGEIGMRAGYSFMMRDRNILAYECDEDVLAAMPEPVRAWLLPRLAPAHVPTADYMAFFAEARARREAAAPGRVRFHLAPANLHWCSDASLELVFSTARAHGANVHMHLVETERQAAFARQRFGRSAVAHLAALGCLGPELTLGHANWTDRADLDLLAEHGCTVCHNASSGLRLGSGIAPVNEMRRRGIPVALGIDQSNICDDRDMMIEMKLVWALHRETGLWNDRPDAAEILAMASEHGANSAGFGDSVGRIEPGRQADLVLLSADAIGRPFVDPRVPVAEAVLHRGGRHAIDKVLVGGRVVVAGGRVVSIDRDAVMREIADRLAAPETPAEREARTMVDAMMPHLEAFHRAHAPAEGYRAYRYNAMSDPEA</sequence>
<keyword evidence="2" id="KW-0378">Hydrolase</keyword>